<organism evidence="1">
    <name type="scientific">Trepomonas sp. PC1</name>
    <dbReference type="NCBI Taxonomy" id="1076344"/>
    <lineage>
        <taxon>Eukaryota</taxon>
        <taxon>Metamonada</taxon>
        <taxon>Diplomonadida</taxon>
        <taxon>Hexamitidae</taxon>
        <taxon>Hexamitinae</taxon>
        <taxon>Trepomonas</taxon>
    </lineage>
</organism>
<evidence type="ECO:0000313" key="1">
    <source>
        <dbReference type="EMBL" id="JAP95353.1"/>
    </source>
</evidence>
<accession>A0A146KF66</accession>
<name>A0A146KF66_9EUKA</name>
<dbReference type="EMBL" id="GDID01001253">
    <property type="protein sequence ID" value="JAP95353.1"/>
    <property type="molecule type" value="Transcribed_RNA"/>
</dbReference>
<feature type="non-terminal residue" evidence="1">
    <location>
        <position position="106"/>
    </location>
</feature>
<sequence length="106" mass="12910">MKKFILFIEKNFKLEENINQINITEYIEQNRKLYTQIHVDIKRSLFRSKQMFQTYNVPIRATQVLFERLFLDSFGLLPVEMQQQYYQGLTDVFELVFISYVDVDRV</sequence>
<gene>
    <name evidence="1" type="ORF">TPC1_11685</name>
</gene>
<reference evidence="1" key="1">
    <citation type="submission" date="2015-07" db="EMBL/GenBank/DDBJ databases">
        <title>Adaptation to a free-living lifestyle via gene acquisitions in the diplomonad Trepomonas sp. PC1.</title>
        <authorList>
            <person name="Xu F."/>
            <person name="Jerlstrom-Hultqvist J."/>
            <person name="Kolisko M."/>
            <person name="Simpson A.G.B."/>
            <person name="Roger A.J."/>
            <person name="Svard S.G."/>
            <person name="Andersson J.O."/>
        </authorList>
    </citation>
    <scope>NUCLEOTIDE SEQUENCE</scope>
    <source>
        <strain evidence="1">PC1</strain>
    </source>
</reference>
<proteinExistence type="predicted"/>
<protein>
    <submittedName>
        <fullName evidence="1">Uncharacterized protein</fullName>
    </submittedName>
</protein>
<dbReference type="AlphaFoldDB" id="A0A146KF66"/>